<accession>A0A8J6EGS8</accession>
<dbReference type="OrthoDB" id="6372431at2759"/>
<protein>
    <recommendedName>
        <fullName evidence="6">Ectonucleoside triphosphate diphosphohydrolase 2</fullName>
    </recommendedName>
</protein>
<organism evidence="4 5">
    <name type="scientific">Eleutherodactylus coqui</name>
    <name type="common">Puerto Rican coqui</name>
    <dbReference type="NCBI Taxonomy" id="57060"/>
    <lineage>
        <taxon>Eukaryota</taxon>
        <taxon>Metazoa</taxon>
        <taxon>Chordata</taxon>
        <taxon>Craniata</taxon>
        <taxon>Vertebrata</taxon>
        <taxon>Euteleostomi</taxon>
        <taxon>Amphibia</taxon>
        <taxon>Batrachia</taxon>
        <taxon>Anura</taxon>
        <taxon>Neobatrachia</taxon>
        <taxon>Hyloidea</taxon>
        <taxon>Eleutherodactylidae</taxon>
        <taxon>Eleutherodactylinae</taxon>
        <taxon>Eleutherodactylus</taxon>
        <taxon>Eleutherodactylus</taxon>
    </lineage>
</organism>
<dbReference type="Pfam" id="PF01150">
    <property type="entry name" value="GDA1_CD39"/>
    <property type="match status" value="1"/>
</dbReference>
<evidence type="ECO:0008006" key="6">
    <source>
        <dbReference type="Google" id="ProtNLM"/>
    </source>
</evidence>
<comment type="similarity">
    <text evidence="1">Belongs to the GDA1/CD39 NTPase family.</text>
</comment>
<keyword evidence="3" id="KW-0472">Membrane</keyword>
<dbReference type="InterPro" id="IPR000407">
    <property type="entry name" value="GDA1_CD39_NTPase"/>
</dbReference>
<reference evidence="4" key="1">
    <citation type="thesis" date="2020" institute="ProQuest LLC" country="789 East Eisenhower Parkway, Ann Arbor, MI, USA">
        <title>Comparative Genomics and Chromosome Evolution.</title>
        <authorList>
            <person name="Mudd A.B."/>
        </authorList>
    </citation>
    <scope>NUCLEOTIDE SEQUENCE</scope>
    <source>
        <strain evidence="4">HN-11 Male</strain>
        <tissue evidence="4">Kidney and liver</tissue>
    </source>
</reference>
<dbReference type="Proteomes" id="UP000770717">
    <property type="component" value="Unassembled WGS sequence"/>
</dbReference>
<keyword evidence="2" id="KW-0378">Hydrolase</keyword>
<keyword evidence="3" id="KW-0812">Transmembrane</keyword>
<proteinExistence type="inferred from homology"/>
<keyword evidence="3" id="KW-1133">Transmembrane helix</keyword>
<feature type="transmembrane region" description="Helical" evidence="3">
    <location>
        <begin position="64"/>
        <end position="86"/>
    </location>
</feature>
<comment type="caution">
    <text evidence="4">The sequence shown here is derived from an EMBL/GenBank/DDBJ whole genome shotgun (WGS) entry which is preliminary data.</text>
</comment>
<gene>
    <name evidence="4" type="ORF">GDO78_021656</name>
</gene>
<evidence type="ECO:0000313" key="4">
    <source>
        <dbReference type="EMBL" id="KAG9468923.1"/>
    </source>
</evidence>
<dbReference type="GO" id="GO:0016787">
    <property type="term" value="F:hydrolase activity"/>
    <property type="evidence" value="ECO:0007669"/>
    <property type="project" value="UniProtKB-KW"/>
</dbReference>
<name>A0A8J6EGS8_ELECQ</name>
<sequence length="94" mass="10518">MTNFIYLLASKGYKFDNQSFPNIVFQKKAADTSIGWALGYMLNLTNMIPAEQASILKATTFSSWAALIFLFVVILLVALILLFGTFRSSKQETI</sequence>
<evidence type="ECO:0000256" key="3">
    <source>
        <dbReference type="SAM" id="Phobius"/>
    </source>
</evidence>
<dbReference type="AlphaFoldDB" id="A0A8J6EGS8"/>
<dbReference type="EMBL" id="WNTK01000683">
    <property type="protein sequence ID" value="KAG9468923.1"/>
    <property type="molecule type" value="Genomic_DNA"/>
</dbReference>
<evidence type="ECO:0000313" key="5">
    <source>
        <dbReference type="Proteomes" id="UP000770717"/>
    </source>
</evidence>
<dbReference type="Gene3D" id="3.30.420.40">
    <property type="match status" value="1"/>
</dbReference>
<evidence type="ECO:0000256" key="2">
    <source>
        <dbReference type="ARBA" id="ARBA00022801"/>
    </source>
</evidence>
<keyword evidence="5" id="KW-1185">Reference proteome</keyword>
<evidence type="ECO:0000256" key="1">
    <source>
        <dbReference type="ARBA" id="ARBA00009283"/>
    </source>
</evidence>